<feature type="domain" description="CBS" evidence="3">
    <location>
        <begin position="136"/>
        <end position="193"/>
    </location>
</feature>
<proteinExistence type="predicted"/>
<dbReference type="HOGENOM" id="CLU_076812_3_0_2"/>
<comment type="caution">
    <text evidence="4">The sequence shown here is derived from an EMBL/GenBank/DDBJ whole genome shotgun (WGS) entry which is preliminary data.</text>
</comment>
<dbReference type="STRING" id="886738.Nlim_0870"/>
<gene>
    <name evidence="4" type="ORF">Nlim_0870</name>
</gene>
<dbReference type="SMART" id="SM00116">
    <property type="entry name" value="CBS"/>
    <property type="match status" value="4"/>
</dbReference>
<feature type="domain" description="CBS" evidence="3">
    <location>
        <begin position="7"/>
        <end position="63"/>
    </location>
</feature>
<dbReference type="CDD" id="cd02205">
    <property type="entry name" value="CBS_pair_SF"/>
    <property type="match status" value="1"/>
</dbReference>
<protein>
    <submittedName>
        <fullName evidence="4">Signal transduction protein</fullName>
    </submittedName>
</protein>
<evidence type="ECO:0000259" key="3">
    <source>
        <dbReference type="PROSITE" id="PS51371"/>
    </source>
</evidence>
<dbReference type="PANTHER" id="PTHR48108:SF26">
    <property type="entry name" value="CBS DOMAIN-CONTAINING PROTEIN DDB_G0289609"/>
    <property type="match status" value="1"/>
</dbReference>
<feature type="domain" description="CBS" evidence="3">
    <location>
        <begin position="228"/>
        <end position="281"/>
    </location>
</feature>
<dbReference type="EMBL" id="AEGP01000033">
    <property type="protein sequence ID" value="EGG42224.1"/>
    <property type="molecule type" value="Genomic_DNA"/>
</dbReference>
<accession>F3KK57</accession>
<organism evidence="4">
    <name type="scientific">Candidatus Nitrosarchaeum limnium SFB1</name>
    <dbReference type="NCBI Taxonomy" id="886738"/>
    <lineage>
        <taxon>Archaea</taxon>
        <taxon>Nitrososphaerota</taxon>
        <taxon>Nitrososphaeria</taxon>
        <taxon>Nitrosopumilales</taxon>
        <taxon>Nitrosopumilaceae</taxon>
        <taxon>Nitrosarchaeum</taxon>
    </lineage>
</organism>
<evidence type="ECO:0000313" key="4">
    <source>
        <dbReference type="EMBL" id="EGG42224.1"/>
    </source>
</evidence>
<reference evidence="4" key="1">
    <citation type="journal article" date="2011" name="PLoS ONE">
        <title>Genome of a low-salinity ammonia-oxidizing archaeon determined by single-cell and metagenomic analysis.</title>
        <authorList>
            <person name="Blainey P.C."/>
            <person name="Mosier A.C."/>
            <person name="Potanina A."/>
            <person name="Francis C.A."/>
            <person name="Quake S.R."/>
        </authorList>
    </citation>
    <scope>NUCLEOTIDE SEQUENCE [LARGE SCALE GENOMIC DNA]</scope>
    <source>
        <strain evidence="4">SFB1</strain>
    </source>
</reference>
<dbReference type="PATRIC" id="fig|886738.10.peg.963"/>
<dbReference type="Gene3D" id="3.10.580.10">
    <property type="entry name" value="CBS-domain"/>
    <property type="match status" value="3"/>
</dbReference>
<dbReference type="InterPro" id="IPR046342">
    <property type="entry name" value="CBS_dom_sf"/>
</dbReference>
<sequence>MSNVKQIMKKPITIENSASIFKAMTHMNSSKISRLLTTNESGEIVGIITEKDIGFFLLVNDSEKNLNEIPVSILQKPLIQVNESTPVEDVAHIMITKNIGSIGVSSSNTIGIVTKTDLARYYIQNYVGKYRVGDVMTVSYSSMYSDDPLYKIVSKMIEDKVSRLIIKNKKNEAIGVVSFRDLFGVSMTMGNDNKVVDNSDSLISVIFPRKGFLTPSGFGGSIIAKDVMTPNVVSIDYNDDLVMACTEMIDDKVNGVGVLIDNQLSGIVSKTDVIKALDKLR</sequence>
<dbReference type="Pfam" id="PF00571">
    <property type="entry name" value="CBS"/>
    <property type="match status" value="4"/>
</dbReference>
<keyword evidence="2" id="KW-0129">CBS domain</keyword>
<dbReference type="Proteomes" id="UP000004348">
    <property type="component" value="Chromosome"/>
</dbReference>
<feature type="domain" description="CBS" evidence="3">
    <location>
        <begin position="74"/>
        <end position="129"/>
    </location>
</feature>
<evidence type="ECO:0000256" key="2">
    <source>
        <dbReference type="PROSITE-ProRule" id="PRU00703"/>
    </source>
</evidence>
<evidence type="ECO:0000256" key="1">
    <source>
        <dbReference type="ARBA" id="ARBA00022737"/>
    </source>
</evidence>
<dbReference type="AlphaFoldDB" id="F3KK57"/>
<dbReference type="SUPFAM" id="SSF54631">
    <property type="entry name" value="CBS-domain pair"/>
    <property type="match status" value="2"/>
</dbReference>
<dbReference type="InterPro" id="IPR051462">
    <property type="entry name" value="CBS_domain-containing"/>
</dbReference>
<keyword evidence="1" id="KW-0677">Repeat</keyword>
<dbReference type="PANTHER" id="PTHR48108">
    <property type="entry name" value="CBS DOMAIN-CONTAINING PROTEIN CBSX2, CHLOROPLASTIC"/>
    <property type="match status" value="1"/>
</dbReference>
<name>F3KK57_9ARCH</name>
<dbReference type="InterPro" id="IPR000644">
    <property type="entry name" value="CBS_dom"/>
</dbReference>
<dbReference type="PROSITE" id="PS51371">
    <property type="entry name" value="CBS"/>
    <property type="match status" value="4"/>
</dbReference>